<dbReference type="EMBL" id="JBBMFA010000082">
    <property type="protein sequence ID" value="MEQ2520151.1"/>
    <property type="molecule type" value="Genomic_DNA"/>
</dbReference>
<gene>
    <name evidence="2" type="ORF">WMO24_06875</name>
</gene>
<dbReference type="Proteomes" id="UP001477672">
    <property type="component" value="Unassembled WGS sequence"/>
</dbReference>
<feature type="chain" id="PRO_5045492821" description="Lipoprotein" evidence="1">
    <location>
        <begin position="20"/>
        <end position="403"/>
    </location>
</feature>
<organism evidence="2 3">
    <name type="scientific">Ruthenibacterium intestinale</name>
    <dbReference type="NCBI Taxonomy" id="3133163"/>
    <lineage>
        <taxon>Bacteria</taxon>
        <taxon>Bacillati</taxon>
        <taxon>Bacillota</taxon>
        <taxon>Clostridia</taxon>
        <taxon>Eubacteriales</taxon>
        <taxon>Oscillospiraceae</taxon>
        <taxon>Ruthenibacterium</taxon>
    </lineage>
</organism>
<evidence type="ECO:0000313" key="2">
    <source>
        <dbReference type="EMBL" id="MEQ2520151.1"/>
    </source>
</evidence>
<name>A0ABV1GE90_9FIRM</name>
<proteinExistence type="predicted"/>
<reference evidence="2 3" key="1">
    <citation type="submission" date="2024-03" db="EMBL/GenBank/DDBJ databases">
        <title>Human intestinal bacterial collection.</title>
        <authorList>
            <person name="Pauvert C."/>
            <person name="Hitch T.C.A."/>
            <person name="Clavel T."/>
        </authorList>
    </citation>
    <scope>NUCLEOTIDE SEQUENCE [LARGE SCALE GENOMIC DNA]</scope>
    <source>
        <strain evidence="2 3">CLA-JM-H11</strain>
    </source>
</reference>
<feature type="signal peptide" evidence="1">
    <location>
        <begin position="1"/>
        <end position="19"/>
    </location>
</feature>
<evidence type="ECO:0000313" key="3">
    <source>
        <dbReference type="Proteomes" id="UP001477672"/>
    </source>
</evidence>
<evidence type="ECO:0000256" key="1">
    <source>
        <dbReference type="SAM" id="SignalP"/>
    </source>
</evidence>
<dbReference type="PROSITE" id="PS51257">
    <property type="entry name" value="PROKAR_LIPOPROTEIN"/>
    <property type="match status" value="1"/>
</dbReference>
<keyword evidence="1" id="KW-0732">Signal</keyword>
<evidence type="ECO:0008006" key="4">
    <source>
        <dbReference type="Google" id="ProtNLM"/>
    </source>
</evidence>
<comment type="caution">
    <text evidence="2">The sequence shown here is derived from an EMBL/GenBank/DDBJ whole genome shotgun (WGS) entry which is preliminary data.</text>
</comment>
<sequence>MKRLFCVLLALTLAACAPASSGVASLPDSEPAAAASALTSALSSVNETGFFSYYYDPANSEAGTRLGRWDFRDGTMHIPCTVPDCDHTGAKCEARLSGYPLVVLEDAVYTLELDDSRGLYELSVRDADGTHPRLVGTLGYWNFVGADEEFLYGFCEGAYGRVSRADGTETFLVHGLGVDFSDYGRVLGVWQDRFVAVSWDWSREEPARLCLLDRDGAVTEVARIDPVRFSDYNCVLIQNEILYLDRPTGDVMAVHVETGEVRTVSQALRPYNALEGDDFYKCQRWYLLKVEDTPIVRVVDLVDDHLEQAVFRVNEDGTVSQLPQCQEFRDYDPELGSGYNSQPEPVTVMDQWGEELMVCCAVQCFTYENEDGTFWATQNVYALTSVEDYLAGRENYREFSSEE</sequence>
<protein>
    <recommendedName>
        <fullName evidence="4">Lipoprotein</fullName>
    </recommendedName>
</protein>
<dbReference type="RefSeq" id="WP_349215599.1">
    <property type="nucleotide sequence ID" value="NZ_JBBMFA010000082.1"/>
</dbReference>
<accession>A0ABV1GE90</accession>
<keyword evidence="3" id="KW-1185">Reference proteome</keyword>